<name>A0A521AVU6_9BACT</name>
<protein>
    <recommendedName>
        <fullName evidence="3">General stress protein CsbD</fullName>
    </recommendedName>
</protein>
<dbReference type="SUPFAM" id="SSF69047">
    <property type="entry name" value="Hypothetical protein YjbJ"/>
    <property type="match status" value="1"/>
</dbReference>
<dbReference type="AlphaFoldDB" id="A0A521AVU6"/>
<dbReference type="Proteomes" id="UP000317593">
    <property type="component" value="Unassembled WGS sequence"/>
</dbReference>
<dbReference type="InterPro" id="IPR036629">
    <property type="entry name" value="YjbJ_sf"/>
</dbReference>
<reference evidence="1 2" key="1">
    <citation type="submission" date="2017-05" db="EMBL/GenBank/DDBJ databases">
        <authorList>
            <person name="Varghese N."/>
            <person name="Submissions S."/>
        </authorList>
    </citation>
    <scope>NUCLEOTIDE SEQUENCE [LARGE SCALE GENOMIC DNA]</scope>
    <source>
        <strain evidence="1 2">DSM 21194</strain>
    </source>
</reference>
<organism evidence="1 2">
    <name type="scientific">Fodinibius sediminis</name>
    <dbReference type="NCBI Taxonomy" id="1214077"/>
    <lineage>
        <taxon>Bacteria</taxon>
        <taxon>Pseudomonadati</taxon>
        <taxon>Balneolota</taxon>
        <taxon>Balneolia</taxon>
        <taxon>Balneolales</taxon>
        <taxon>Balneolaceae</taxon>
        <taxon>Fodinibius</taxon>
    </lineage>
</organism>
<keyword evidence="2" id="KW-1185">Reference proteome</keyword>
<dbReference type="Gene3D" id="1.10.1470.10">
    <property type="entry name" value="YjbJ"/>
    <property type="match status" value="1"/>
</dbReference>
<gene>
    <name evidence="1" type="ORF">SAMN06265218_101426</name>
</gene>
<evidence type="ECO:0008006" key="3">
    <source>
        <dbReference type="Google" id="ProtNLM"/>
    </source>
</evidence>
<evidence type="ECO:0000313" key="1">
    <source>
        <dbReference type="EMBL" id="SMO38958.1"/>
    </source>
</evidence>
<evidence type="ECO:0000313" key="2">
    <source>
        <dbReference type="Proteomes" id="UP000317593"/>
    </source>
</evidence>
<dbReference type="EMBL" id="FXTH01000001">
    <property type="protein sequence ID" value="SMO38958.1"/>
    <property type="molecule type" value="Genomic_DNA"/>
</dbReference>
<accession>A0A521AVU6</accession>
<dbReference type="OrthoDB" id="9796058at2"/>
<proteinExistence type="predicted"/>
<dbReference type="RefSeq" id="WP_142712870.1">
    <property type="nucleotide sequence ID" value="NZ_FXTH01000001.1"/>
</dbReference>
<sequence>MENKNLFKNWPERRKRLKREYPDLTEEDLAYVAGQEDELFGRLKQRLGTSREETRNILRKI</sequence>